<evidence type="ECO:0000256" key="9">
    <source>
        <dbReference type="ARBA" id="ARBA00023136"/>
    </source>
</evidence>
<keyword evidence="9" id="KW-0472">Membrane</keyword>
<dbReference type="OrthoDB" id="7011844at2"/>
<dbReference type="InterPro" id="IPR043129">
    <property type="entry name" value="ATPase_NBD"/>
</dbReference>
<dbReference type="GO" id="GO:0005886">
    <property type="term" value="C:plasma membrane"/>
    <property type="evidence" value="ECO:0007669"/>
    <property type="project" value="UniProtKB-SubCell"/>
</dbReference>
<evidence type="ECO:0000256" key="10">
    <source>
        <dbReference type="PIRNR" id="PIRNR015761"/>
    </source>
</evidence>
<feature type="domain" description="GspL cytoplasmic actin-ATPase-like" evidence="11">
    <location>
        <begin position="5"/>
        <end position="240"/>
    </location>
</feature>
<dbReference type="PIRSF" id="PIRSF015761">
    <property type="entry name" value="Protein_L"/>
    <property type="match status" value="1"/>
</dbReference>
<dbReference type="GO" id="GO:0009276">
    <property type="term" value="C:Gram-negative-bacterium-type cell wall"/>
    <property type="evidence" value="ECO:0007669"/>
    <property type="project" value="InterPro"/>
</dbReference>
<reference evidence="13 14" key="1">
    <citation type="submission" date="2016-10" db="EMBL/GenBank/DDBJ databases">
        <title>Pseudoalteromonas amylolytica sp. nov., isolated from the surface seawater.</title>
        <authorList>
            <person name="Wu Y.-H."/>
            <person name="Cheng H."/>
            <person name="Jin X.-B."/>
            <person name="Wang C.-S."/>
            <person name="Xu X.-W."/>
        </authorList>
    </citation>
    <scope>NUCLEOTIDE SEQUENCE [LARGE SCALE GENOMIC DNA]</scope>
    <source>
        <strain evidence="13 14">JCM 12483</strain>
    </source>
</reference>
<comment type="function">
    <text evidence="10">Inner membrane component of the type II secretion system required for the energy-dependent secretion of extracellular factors such as proteases and toxins from the periplasm.</text>
</comment>
<dbReference type="Proteomes" id="UP000180253">
    <property type="component" value="Unassembled WGS sequence"/>
</dbReference>
<evidence type="ECO:0000256" key="7">
    <source>
        <dbReference type="ARBA" id="ARBA00022927"/>
    </source>
</evidence>
<dbReference type="Gene3D" id="3.30.420.380">
    <property type="match status" value="1"/>
</dbReference>
<keyword evidence="8" id="KW-1133">Transmembrane helix</keyword>
<evidence type="ECO:0000313" key="13">
    <source>
        <dbReference type="EMBL" id="OHU97878.1"/>
    </source>
</evidence>
<dbReference type="AlphaFoldDB" id="A0A1S1N952"/>
<dbReference type="SUPFAM" id="SSF53067">
    <property type="entry name" value="Actin-like ATPase domain"/>
    <property type="match status" value="2"/>
</dbReference>
<evidence type="ECO:0000256" key="1">
    <source>
        <dbReference type="ARBA" id="ARBA00004377"/>
    </source>
</evidence>
<dbReference type="EMBL" id="MNAN01000007">
    <property type="protein sequence ID" value="OHU97878.1"/>
    <property type="molecule type" value="Genomic_DNA"/>
</dbReference>
<protein>
    <recommendedName>
        <fullName evidence="10">Type II secretion system protein L</fullName>
        <shortName evidence="10">T2SS protein L</shortName>
    </recommendedName>
</protein>
<evidence type="ECO:0000256" key="4">
    <source>
        <dbReference type="ARBA" id="ARBA00022475"/>
    </source>
</evidence>
<keyword evidence="14" id="KW-1185">Reference proteome</keyword>
<dbReference type="STRING" id="327939.BIW53_00440"/>
<name>A0A1S1N952_9GAMM</name>
<evidence type="ECO:0000256" key="2">
    <source>
        <dbReference type="ARBA" id="ARBA00005318"/>
    </source>
</evidence>
<dbReference type="Pfam" id="PF12693">
    <property type="entry name" value="GspL_C"/>
    <property type="match status" value="1"/>
</dbReference>
<keyword evidence="7 10" id="KW-0653">Protein transport</keyword>
<keyword evidence="6" id="KW-0812">Transmembrane</keyword>
<dbReference type="GO" id="GO:0015627">
    <property type="term" value="C:type II protein secretion system complex"/>
    <property type="evidence" value="ECO:0007669"/>
    <property type="project" value="InterPro"/>
</dbReference>
<dbReference type="RefSeq" id="WP_070989570.1">
    <property type="nucleotide sequence ID" value="NZ_CBCSHD010000017.1"/>
</dbReference>
<feature type="domain" description="GspL periplasmic" evidence="12">
    <location>
        <begin position="247"/>
        <end position="399"/>
    </location>
</feature>
<dbReference type="GO" id="GO:0015628">
    <property type="term" value="P:protein secretion by the type II secretion system"/>
    <property type="evidence" value="ECO:0007669"/>
    <property type="project" value="InterPro"/>
</dbReference>
<dbReference type="InterPro" id="IPR007812">
    <property type="entry name" value="T2SS_protein-GspL"/>
</dbReference>
<evidence type="ECO:0000259" key="12">
    <source>
        <dbReference type="Pfam" id="PF12693"/>
    </source>
</evidence>
<comment type="caution">
    <text evidence="13">The sequence shown here is derived from an EMBL/GenBank/DDBJ whole genome shotgun (WGS) entry which is preliminary data.</text>
</comment>
<evidence type="ECO:0000256" key="6">
    <source>
        <dbReference type="ARBA" id="ARBA00022692"/>
    </source>
</evidence>
<dbReference type="InterPro" id="IPR025691">
    <property type="entry name" value="GspL_pp_dom"/>
</dbReference>
<accession>A0A1S1N952</accession>
<keyword evidence="4" id="KW-1003">Cell membrane</keyword>
<proteinExistence type="inferred from homology"/>
<gene>
    <name evidence="13" type="ORF">BIW53_00440</name>
</gene>
<comment type="subcellular location">
    <subcellularLocation>
        <location evidence="1">Cell inner membrane</location>
        <topology evidence="1">Single-pass membrane protein</topology>
    </subcellularLocation>
</comment>
<organism evidence="13 14">
    <name type="scientific">Pseudoalteromonas byunsanensis</name>
    <dbReference type="NCBI Taxonomy" id="327939"/>
    <lineage>
        <taxon>Bacteria</taxon>
        <taxon>Pseudomonadati</taxon>
        <taxon>Pseudomonadota</taxon>
        <taxon>Gammaproteobacteria</taxon>
        <taxon>Alteromonadales</taxon>
        <taxon>Pseudoalteromonadaceae</taxon>
        <taxon>Pseudoalteromonas</taxon>
    </lineage>
</organism>
<evidence type="ECO:0000256" key="5">
    <source>
        <dbReference type="ARBA" id="ARBA00022519"/>
    </source>
</evidence>
<sequence>MTEKLVIRTGQSHKNPIHWLIFSSIDEQIIASGELESAEQLPQLAEKAVNREVTLLLSASQVQLKNVPLPAKWNRKLEQALPFMLEEQVACDIDELFIATGQPVLQGEQHSIEVAICNKNWLEEWLTLFKEHDIEPARVLPDALLLPEQQEKELSMIELGQQWLCRFGQWHISAIEKTWGADYLYALQPSKIVHYSPADGLPEVAPKEAKEAEYDLPLALFAKQLDKVSFNLRQGVFATKKKQPQWWKDWRSGLLAAGIAVGCFVVVKGTQLVMLQKQADEYKAQAVATYQQAFPGKVVRPHLLKNQIKSELDKLSGTEHGGFLELTNHLVAVYSEVENFTPETLRYDRRRNELRIRARADGFQVFGQVKAILEQRGLDVQQGSLNNDGDVVIGEIRLRGDA</sequence>
<evidence type="ECO:0000313" key="14">
    <source>
        <dbReference type="Proteomes" id="UP000180253"/>
    </source>
</evidence>
<keyword evidence="3 10" id="KW-0813">Transport</keyword>
<dbReference type="Pfam" id="PF05134">
    <property type="entry name" value="T2SSL"/>
    <property type="match status" value="1"/>
</dbReference>
<dbReference type="NCBIfam" id="TIGR01709">
    <property type="entry name" value="typeII_sec_gspL"/>
    <property type="match status" value="1"/>
</dbReference>
<dbReference type="InterPro" id="IPR024230">
    <property type="entry name" value="GspL_cyto_dom"/>
</dbReference>
<dbReference type="Gene3D" id="3.30.1360.100">
    <property type="entry name" value="General secretion pathway protein M, EpsM"/>
    <property type="match status" value="1"/>
</dbReference>
<comment type="similarity">
    <text evidence="2 10">Belongs to the GSP L family.</text>
</comment>
<keyword evidence="5" id="KW-0997">Cell inner membrane</keyword>
<dbReference type="Gene3D" id="3.30.420.370">
    <property type="match status" value="1"/>
</dbReference>
<evidence type="ECO:0000259" key="11">
    <source>
        <dbReference type="Pfam" id="PF05134"/>
    </source>
</evidence>
<evidence type="ECO:0000256" key="8">
    <source>
        <dbReference type="ARBA" id="ARBA00022989"/>
    </source>
</evidence>
<evidence type="ECO:0000256" key="3">
    <source>
        <dbReference type="ARBA" id="ARBA00022448"/>
    </source>
</evidence>
<dbReference type="CDD" id="cd24017">
    <property type="entry name" value="ASKHA_T2SSL_N"/>
    <property type="match status" value="1"/>
</dbReference>